<proteinExistence type="predicted"/>
<evidence type="ECO:0000313" key="2">
    <source>
        <dbReference type="Proteomes" id="UP000198765"/>
    </source>
</evidence>
<dbReference type="AlphaFoldDB" id="A0A1A8Z937"/>
<evidence type="ECO:0000313" key="1">
    <source>
        <dbReference type="EMBL" id="SBT40344.1"/>
    </source>
</evidence>
<keyword evidence="2" id="KW-1185">Reference proteome</keyword>
<protein>
    <submittedName>
        <fullName evidence="1">Uncharacterized protein</fullName>
    </submittedName>
</protein>
<dbReference type="EMBL" id="LT594324">
    <property type="protein sequence ID" value="SBT40344.1"/>
    <property type="molecule type" value="Genomic_DNA"/>
</dbReference>
<reference evidence="1 2" key="1">
    <citation type="submission" date="2016-06" db="EMBL/GenBank/DDBJ databases">
        <authorList>
            <person name="Kjaerup R.B."/>
            <person name="Dalgaard T.S."/>
            <person name="Juul-Madsen H.R."/>
        </authorList>
    </citation>
    <scope>NUCLEOTIDE SEQUENCE [LARGE SCALE GENOMIC DNA]</scope>
    <source>
        <strain evidence="1 2">DSM 45248</strain>
    </source>
</reference>
<sequence length="219" mass="23479">MSYGVPTVACVISDFTAAWVPYQPFREFATAAAVAMRWAEGQAAQRLLSAVLVTDRKGEYHGEALFEPYLKGRHASPRSPRVDVCPGAVIAHAPTPEALAVATRLARGNALVVVEHPSPWRLAGWAGAVGALDLDTGETTVLDLRLRECLDELVRYGNNGYARGYGRDGAHRVLADMAAGGLLERDVVLSALSAYEVSPRAQLVIAGLIDKVTTMTTHQ</sequence>
<dbReference type="Proteomes" id="UP000198765">
    <property type="component" value="Chromosome I"/>
</dbReference>
<accession>A0A1A8Z937</accession>
<organism evidence="1 2">
    <name type="scientific">Micromonospora narathiwatensis</name>
    <dbReference type="NCBI Taxonomy" id="299146"/>
    <lineage>
        <taxon>Bacteria</taxon>
        <taxon>Bacillati</taxon>
        <taxon>Actinomycetota</taxon>
        <taxon>Actinomycetes</taxon>
        <taxon>Micromonosporales</taxon>
        <taxon>Micromonosporaceae</taxon>
        <taxon>Micromonospora</taxon>
    </lineage>
</organism>
<gene>
    <name evidence="1" type="ORF">GA0070621_0932</name>
</gene>
<dbReference type="PATRIC" id="fig|299146.4.peg.954"/>
<name>A0A1A8Z937_9ACTN</name>